<feature type="domain" description="BTB" evidence="2">
    <location>
        <begin position="31"/>
        <end position="97"/>
    </location>
</feature>
<feature type="region of interest" description="Disordered" evidence="1">
    <location>
        <begin position="300"/>
        <end position="357"/>
    </location>
</feature>
<feature type="region of interest" description="Disordered" evidence="1">
    <location>
        <begin position="492"/>
        <end position="532"/>
    </location>
</feature>
<keyword evidence="4" id="KW-1185">Reference proteome</keyword>
<dbReference type="Pfam" id="PF00651">
    <property type="entry name" value="BTB"/>
    <property type="match status" value="1"/>
</dbReference>
<feature type="compositionally biased region" description="Low complexity" evidence="1">
    <location>
        <begin position="336"/>
        <end position="345"/>
    </location>
</feature>
<feature type="region of interest" description="Disordered" evidence="1">
    <location>
        <begin position="369"/>
        <end position="475"/>
    </location>
</feature>
<sequence length="835" mass="93650">MNQYQKVYMNQIHSSSLLGQLAQMWKSQMLCDALIRTGNVTTKAHRVVLVAACPMLQSMDNASVGSHLEVRLAADIKQEAVNSFLQYLYEGFMMLSEENCKDVEKVARLLQVDSVTKCCIDFYNCLQKKTGVPVYSNTQYKYSSADLLEFRHVRTTDLQKTLHERMMKRAAADSVRPTSPSGKRQRMQQQRPPSPNIDLAMFGQKADDTLSMTHSYMGNTGNQAAGEPWERVPRIGAIHSQRPSHPKPGVIEIVEDSLEILQTQPPDKDGNKSAPPIIQKSLAISVSSQLNSSQDVHVVNVNDSSSHPTAAGDGPIMSTGRDSITVSPLTVMPGTSSLSSSSASSPLTKDPHKSTMDKDMLDKQTYAKKLQSSLDHQSSTPQRGLFPVSMSPANMSPINQVKKSFAAGSASQAASMTQSHDSPAKRSSTSAGNEMERPQSSDQGKDLGTKNKVDDRSASNSTDMAPDLSIVKVEPTGEAGLDMYVDVPEESMMQAQQREQREHDDESDLELEEASGDWSRDEMSNEAAGGDQNNSWYIGQFKDWLRQQGESIYFEDMLPLYLNSFLTEFYQTCVRSGLPSNILEAYPSEISRYLNNPPFNRNIDIETHPEFISSSQILRSWCHNFDVSPMAAPDDAVHRPISDEDLQLLYRSPCMSCDTPEGLQNKVWVDVNLYFGVLSRKMLRQLEKSSFILEVDYDNDRRYYRIADEKIPKDRHMSRMYEQPGNQLCPVQSMLHYYSRLNPSSEAFFQQPDKSGVGSVWYNPTPVGKNVHSGKLSTICRPCGIKLYYRNTALRAVYRRIHAHSPDYTFEFSKRILKIVSGEDDEKNTNPTFII</sequence>
<feature type="compositionally biased region" description="Polar residues" evidence="1">
    <location>
        <begin position="391"/>
        <end position="402"/>
    </location>
</feature>
<dbReference type="Gene3D" id="3.30.710.10">
    <property type="entry name" value="Potassium Channel Kv1.1, Chain A"/>
    <property type="match status" value="1"/>
</dbReference>
<dbReference type="PROSITE" id="PS50097">
    <property type="entry name" value="BTB"/>
    <property type="match status" value="1"/>
</dbReference>
<organism evidence="3 4">
    <name type="scientific">Mytilus galloprovincialis</name>
    <name type="common">Mediterranean mussel</name>
    <dbReference type="NCBI Taxonomy" id="29158"/>
    <lineage>
        <taxon>Eukaryota</taxon>
        <taxon>Metazoa</taxon>
        <taxon>Spiralia</taxon>
        <taxon>Lophotrochozoa</taxon>
        <taxon>Mollusca</taxon>
        <taxon>Bivalvia</taxon>
        <taxon>Autobranchia</taxon>
        <taxon>Pteriomorphia</taxon>
        <taxon>Mytilida</taxon>
        <taxon>Mytiloidea</taxon>
        <taxon>Mytilidae</taxon>
        <taxon>Mytilinae</taxon>
        <taxon>Mytilus</taxon>
    </lineage>
</organism>
<evidence type="ECO:0000313" key="4">
    <source>
        <dbReference type="Proteomes" id="UP000596742"/>
    </source>
</evidence>
<feature type="compositionally biased region" description="Low complexity" evidence="1">
    <location>
        <begin position="404"/>
        <end position="419"/>
    </location>
</feature>
<dbReference type="SMART" id="SM00225">
    <property type="entry name" value="BTB"/>
    <property type="match status" value="1"/>
</dbReference>
<comment type="caution">
    <text evidence="3">The sequence shown here is derived from an EMBL/GenBank/DDBJ whole genome shotgun (WGS) entry which is preliminary data.</text>
</comment>
<proteinExistence type="predicted"/>
<accession>A0A8B6GYP8</accession>
<dbReference type="InterPro" id="IPR011333">
    <property type="entry name" value="SKP1/BTB/POZ_sf"/>
</dbReference>
<dbReference type="SUPFAM" id="SSF54695">
    <property type="entry name" value="POZ domain"/>
    <property type="match status" value="1"/>
</dbReference>
<dbReference type="PANTHER" id="PTHR21446:SF12">
    <property type="entry name" value="POTASSIUM CHANNEL TETRAMERIZATION DOMAIN CONTAINING 1"/>
    <property type="match status" value="1"/>
</dbReference>
<dbReference type="InterPro" id="IPR052787">
    <property type="entry name" value="MAVS"/>
</dbReference>
<feature type="region of interest" description="Disordered" evidence="1">
    <location>
        <begin position="169"/>
        <end position="198"/>
    </location>
</feature>
<evidence type="ECO:0000256" key="1">
    <source>
        <dbReference type="SAM" id="MobiDB-lite"/>
    </source>
</evidence>
<reference evidence="3" key="1">
    <citation type="submission" date="2018-11" db="EMBL/GenBank/DDBJ databases">
        <authorList>
            <person name="Alioto T."/>
            <person name="Alioto T."/>
        </authorList>
    </citation>
    <scope>NUCLEOTIDE SEQUENCE</scope>
</reference>
<dbReference type="EMBL" id="UYJE01009241">
    <property type="protein sequence ID" value="VDI71583.1"/>
    <property type="molecule type" value="Genomic_DNA"/>
</dbReference>
<feature type="compositionally biased region" description="Basic and acidic residues" evidence="1">
    <location>
        <begin position="434"/>
        <end position="457"/>
    </location>
</feature>
<name>A0A8B6GYP8_MYTGA</name>
<protein>
    <recommendedName>
        <fullName evidence="2">BTB domain-containing protein</fullName>
    </recommendedName>
</protein>
<gene>
    <name evidence="3" type="ORF">MGAL_10B062187</name>
</gene>
<feature type="compositionally biased region" description="Acidic residues" evidence="1">
    <location>
        <begin position="505"/>
        <end position="515"/>
    </location>
</feature>
<evidence type="ECO:0000313" key="3">
    <source>
        <dbReference type="EMBL" id="VDI71583.1"/>
    </source>
</evidence>
<dbReference type="InterPro" id="IPR000210">
    <property type="entry name" value="BTB/POZ_dom"/>
</dbReference>
<dbReference type="PANTHER" id="PTHR21446">
    <property type="entry name" value="DUF3504 DOMAIN-CONTAINING PROTEIN"/>
    <property type="match status" value="1"/>
</dbReference>
<dbReference type="AlphaFoldDB" id="A0A8B6GYP8"/>
<feature type="compositionally biased region" description="Polar residues" evidence="1">
    <location>
        <begin position="370"/>
        <end position="382"/>
    </location>
</feature>
<evidence type="ECO:0000259" key="2">
    <source>
        <dbReference type="PROSITE" id="PS50097"/>
    </source>
</evidence>
<dbReference type="Proteomes" id="UP000596742">
    <property type="component" value="Unassembled WGS sequence"/>
</dbReference>